<gene>
    <name evidence="2" type="ORF">B6S12_07650</name>
</gene>
<accession>A0A2W6MTC2</accession>
<evidence type="ECO:0008006" key="4">
    <source>
        <dbReference type="Google" id="ProtNLM"/>
    </source>
</evidence>
<dbReference type="Proteomes" id="UP000249746">
    <property type="component" value="Unassembled WGS sequence"/>
</dbReference>
<dbReference type="EMBL" id="NBIU01000023">
    <property type="protein sequence ID" value="PZT47727.1"/>
    <property type="molecule type" value="Genomic_DNA"/>
</dbReference>
<proteinExistence type="predicted"/>
<protein>
    <recommendedName>
        <fullName evidence="4">Coiled-coil domain-containing protein</fullName>
    </recommendedName>
</protein>
<evidence type="ECO:0000313" key="2">
    <source>
        <dbReference type="EMBL" id="PZT47727.1"/>
    </source>
</evidence>
<keyword evidence="3" id="KW-1185">Reference proteome</keyword>
<evidence type="ECO:0000256" key="1">
    <source>
        <dbReference type="SAM" id="MobiDB-lite"/>
    </source>
</evidence>
<feature type="region of interest" description="Disordered" evidence="1">
    <location>
        <begin position="156"/>
        <end position="178"/>
    </location>
</feature>
<reference evidence="2 3" key="1">
    <citation type="submission" date="2017-03" db="EMBL/GenBank/DDBJ databases">
        <title>Genomic and clinical evidence uncovers the enterohepatic species Helicobacter valdiviensis as a potential human intestinal pathogen.</title>
        <authorList>
            <person name="Fresia P."/>
            <person name="Jara R."/>
            <person name="Sierra R."/>
            <person name="Ferres I."/>
            <person name="Greif G."/>
            <person name="Iraola G."/>
            <person name="Collado L."/>
        </authorList>
    </citation>
    <scope>NUCLEOTIDE SEQUENCE [LARGE SCALE GENOMIC DNA]</scope>
    <source>
        <strain evidence="2 3">WBE14</strain>
    </source>
</reference>
<evidence type="ECO:0000313" key="3">
    <source>
        <dbReference type="Proteomes" id="UP000249746"/>
    </source>
</evidence>
<comment type="caution">
    <text evidence="2">The sequence shown here is derived from an EMBL/GenBank/DDBJ whole genome shotgun (WGS) entry which is preliminary data.</text>
</comment>
<dbReference type="RefSeq" id="WP_111230217.1">
    <property type="nucleotide sequence ID" value="NZ_NBIU01000023.1"/>
</dbReference>
<sequence>MNEFDTQEEEKELAALSAEIEQIQASLEADFVGYAVENTTEEDENLFFDNRAEFYTRLLEKQNAFFEEKIANKQKRVGELQTSIQEKKTLGAVEAAKNEFLKANPNVDINALMQFFIEDLPPKVKASLEKLEPLEFFNALYKLFLEANDKKEELPQKLEGVSAEAQSNGGDDNPLNRY</sequence>
<dbReference type="AlphaFoldDB" id="A0A2W6MTC2"/>
<organism evidence="2 3">
    <name type="scientific">Helicobacter valdiviensis</name>
    <dbReference type="NCBI Taxonomy" id="1458358"/>
    <lineage>
        <taxon>Bacteria</taxon>
        <taxon>Pseudomonadati</taxon>
        <taxon>Campylobacterota</taxon>
        <taxon>Epsilonproteobacteria</taxon>
        <taxon>Campylobacterales</taxon>
        <taxon>Helicobacteraceae</taxon>
        <taxon>Helicobacter</taxon>
    </lineage>
</organism>
<dbReference type="OrthoDB" id="5321106at2"/>
<name>A0A2W6MTC2_9HELI</name>